<keyword evidence="5" id="KW-0812">Transmembrane</keyword>
<dbReference type="InterPro" id="IPR050985">
    <property type="entry name" value="Alpha-glycosidase_related"/>
</dbReference>
<dbReference type="InterPro" id="IPR000322">
    <property type="entry name" value="Glyco_hydro_31_TIM"/>
</dbReference>
<dbReference type="FunCoup" id="A0A1S3IJA5">
    <property type="interactions" value="12"/>
</dbReference>
<proteinExistence type="inferred from homology"/>
<evidence type="ECO:0000313" key="9">
    <source>
        <dbReference type="RefSeq" id="XP_013398193.1"/>
    </source>
</evidence>
<organism evidence="8 9">
    <name type="scientific">Lingula anatina</name>
    <name type="common">Brachiopod</name>
    <name type="synonym">Lingula unguis</name>
    <dbReference type="NCBI Taxonomy" id="7574"/>
    <lineage>
        <taxon>Eukaryota</taxon>
        <taxon>Metazoa</taxon>
        <taxon>Spiralia</taxon>
        <taxon>Lophotrochozoa</taxon>
        <taxon>Brachiopoda</taxon>
        <taxon>Linguliformea</taxon>
        <taxon>Lingulata</taxon>
        <taxon>Lingulida</taxon>
        <taxon>Linguloidea</taxon>
        <taxon>Lingulidae</taxon>
        <taxon>Lingula</taxon>
    </lineage>
</organism>
<evidence type="ECO:0000256" key="4">
    <source>
        <dbReference type="RuleBase" id="RU361185"/>
    </source>
</evidence>
<name>A0A1S3IJA5_LINAN</name>
<dbReference type="Gene3D" id="2.60.40.1180">
    <property type="entry name" value="Golgi alpha-mannosidase II"/>
    <property type="match status" value="1"/>
</dbReference>
<protein>
    <submittedName>
        <fullName evidence="9">Myogenesis-regulating glycosidase</fullName>
    </submittedName>
</protein>
<feature type="domain" description="Glycosyl hydrolase family 31 C-terminal" evidence="7">
    <location>
        <begin position="597"/>
        <end position="679"/>
    </location>
</feature>
<dbReference type="Proteomes" id="UP000085678">
    <property type="component" value="Unplaced"/>
</dbReference>
<dbReference type="SUPFAM" id="SSF51445">
    <property type="entry name" value="(Trans)glycosidases"/>
    <property type="match status" value="1"/>
</dbReference>
<keyword evidence="2 4" id="KW-0378">Hydrolase</keyword>
<keyword evidence="8" id="KW-1185">Reference proteome</keyword>
<feature type="domain" description="Glycoside hydrolase family 31 TIM barrel" evidence="6">
    <location>
        <begin position="279"/>
        <end position="586"/>
    </location>
</feature>
<dbReference type="GO" id="GO:0005975">
    <property type="term" value="P:carbohydrate metabolic process"/>
    <property type="evidence" value="ECO:0007669"/>
    <property type="project" value="InterPro"/>
</dbReference>
<evidence type="ECO:0000259" key="6">
    <source>
        <dbReference type="Pfam" id="PF01055"/>
    </source>
</evidence>
<dbReference type="AlphaFoldDB" id="A0A1S3IJA5"/>
<dbReference type="InterPro" id="IPR048395">
    <property type="entry name" value="Glyco_hydro_31_C"/>
</dbReference>
<dbReference type="Gene3D" id="3.20.20.80">
    <property type="entry name" value="Glycosidases"/>
    <property type="match status" value="1"/>
</dbReference>
<comment type="similarity">
    <text evidence="1 4">Belongs to the glycosyl hydrolase 31 family.</text>
</comment>
<evidence type="ECO:0000256" key="2">
    <source>
        <dbReference type="ARBA" id="ARBA00022801"/>
    </source>
</evidence>
<dbReference type="RefSeq" id="XP_013398193.1">
    <property type="nucleotide sequence ID" value="XM_013542739.1"/>
</dbReference>
<accession>A0A1S3IJA5</accession>
<evidence type="ECO:0000313" key="8">
    <source>
        <dbReference type="Proteomes" id="UP000085678"/>
    </source>
</evidence>
<evidence type="ECO:0000256" key="1">
    <source>
        <dbReference type="ARBA" id="ARBA00007806"/>
    </source>
</evidence>
<evidence type="ECO:0000256" key="5">
    <source>
        <dbReference type="SAM" id="Phobius"/>
    </source>
</evidence>
<dbReference type="InterPro" id="IPR017853">
    <property type="entry name" value="GH"/>
</dbReference>
<sequence>MDTTFKKTMGNNGRCKGLVAVSIIVILTVAVGIISWYFTRPTQSEQPINTFKLPLASFSPRKNGQFSLQATDDAKSKEVLRGNLGVNFSMENDFSVCNSEGVCLDWKDARLRINSSQVEEGVTCFTVSWESLSCNVSSLRDCYEMQGSHWYGGAQVYYQYWPIDSWSMDMAPYVAGDSYAGQYGGVIERYWLSSAGVGIFVNASVPLYVSINSSSDKNICLESRWDLPYINVKNTLPTLEYTICRSNNLKTTHEYMSNRFFEKPREIPDEKLFVAPIWSTWALYKQAINQSMVLDYAKQILDNNFTHSQIEIDDDWTPKYGDYTFNKDKFPNTTAMFQKLRTQGFRVTVWVHPFMNIDSTSFQQGLYQNFFLHHRTRSIPQYPLPMLITWWNKIAALLDVTNHNATAWFLNKMKNLQTTYGVSSFKFDGGEVNWLPKHYLTHVLYSNPDSYTKLWAEIAYKSDTTVRHQEVRVGTRTQHLPIFVRMMDKDSTWGYDNGLRTVIPDALTFGLLGYPFVLPDMIGGNAYNGSLTGLAYPSRELFVRWLQVNVFLPSIQFSIPPWLYDDDVINITRRMMAIREQYADKLVTLGKDYLKTGAPIIRPLWWINATDDISLTIDSEFLLGDDLLVAPVLEKGARVRDVYLVPPYKWRDERTGGILTCGWHFNYTADLGELPYFTKISM</sequence>
<dbReference type="PANTHER" id="PTHR43053">
    <property type="entry name" value="GLYCOSIDASE FAMILY 31"/>
    <property type="match status" value="1"/>
</dbReference>
<dbReference type="STRING" id="7574.A0A1S3IJA5"/>
<keyword evidence="5" id="KW-0472">Membrane</keyword>
<evidence type="ECO:0000259" key="7">
    <source>
        <dbReference type="Pfam" id="PF21365"/>
    </source>
</evidence>
<dbReference type="InParanoid" id="A0A1S3IJA5"/>
<keyword evidence="5" id="KW-1133">Transmembrane helix</keyword>
<dbReference type="InterPro" id="IPR013780">
    <property type="entry name" value="Glyco_hydro_b"/>
</dbReference>
<dbReference type="GO" id="GO:0004553">
    <property type="term" value="F:hydrolase activity, hydrolyzing O-glycosyl compounds"/>
    <property type="evidence" value="ECO:0007669"/>
    <property type="project" value="InterPro"/>
</dbReference>
<gene>
    <name evidence="9" type="primary">LOC106164702</name>
</gene>
<dbReference type="Pfam" id="PF01055">
    <property type="entry name" value="Glyco_hydro_31_2nd"/>
    <property type="match status" value="1"/>
</dbReference>
<dbReference type="KEGG" id="lak:106164702"/>
<dbReference type="PANTHER" id="PTHR43053:SF4">
    <property type="entry name" value="MYOGENESIS-REGULATING GLYCOSIDASE"/>
    <property type="match status" value="1"/>
</dbReference>
<dbReference type="Pfam" id="PF21365">
    <property type="entry name" value="Glyco_hydro_31_3rd"/>
    <property type="match status" value="1"/>
</dbReference>
<dbReference type="GeneID" id="106164702"/>
<reference evidence="9" key="1">
    <citation type="submission" date="2025-08" db="UniProtKB">
        <authorList>
            <consortium name="RefSeq"/>
        </authorList>
    </citation>
    <scope>IDENTIFICATION</scope>
    <source>
        <tissue evidence="9">Gonads</tissue>
    </source>
</reference>
<dbReference type="CDD" id="cd06592">
    <property type="entry name" value="GH31_NET37"/>
    <property type="match status" value="1"/>
</dbReference>
<dbReference type="OMA" id="VWIHPFV"/>
<dbReference type="SUPFAM" id="SSF51011">
    <property type="entry name" value="Glycosyl hydrolase domain"/>
    <property type="match status" value="1"/>
</dbReference>
<feature type="transmembrane region" description="Helical" evidence="5">
    <location>
        <begin position="17"/>
        <end position="38"/>
    </location>
</feature>
<dbReference type="OrthoDB" id="10070917at2759"/>
<keyword evidence="3 4" id="KW-0326">Glycosidase</keyword>
<evidence type="ECO:0000256" key="3">
    <source>
        <dbReference type="ARBA" id="ARBA00023295"/>
    </source>
</evidence>